<evidence type="ECO:0000256" key="6">
    <source>
        <dbReference type="ARBA" id="ARBA00022801"/>
    </source>
</evidence>
<dbReference type="GO" id="GO:0016787">
    <property type="term" value="F:hydrolase activity"/>
    <property type="evidence" value="ECO:0007669"/>
    <property type="project" value="UniProtKB-KW"/>
</dbReference>
<evidence type="ECO:0000256" key="5">
    <source>
        <dbReference type="ARBA" id="ARBA00022723"/>
    </source>
</evidence>
<evidence type="ECO:0000259" key="9">
    <source>
        <dbReference type="Pfam" id="PF26138"/>
    </source>
</evidence>
<reference evidence="10 11" key="1">
    <citation type="journal article" date="2019" name="Nat. Plants">
        <title>Stout camphor tree genome fills gaps in understanding of flowering plant genome evolution.</title>
        <authorList>
            <person name="Chaw S.M."/>
            <person name="Liu Y.C."/>
            <person name="Wu Y.W."/>
            <person name="Wang H.Y."/>
            <person name="Lin C.I."/>
            <person name="Wu C.S."/>
            <person name="Ke H.M."/>
            <person name="Chang L.Y."/>
            <person name="Hsu C.Y."/>
            <person name="Yang H.T."/>
            <person name="Sudianto E."/>
            <person name="Hsu M.H."/>
            <person name="Wu K.P."/>
            <person name="Wang L.N."/>
            <person name="Leebens-Mack J.H."/>
            <person name="Tsai I.J."/>
        </authorList>
    </citation>
    <scope>NUCLEOTIDE SEQUENCE [LARGE SCALE GENOMIC DNA]</scope>
    <source>
        <strain evidence="11">cv. Chaw 1501</strain>
        <tissue evidence="10">Young leaves</tissue>
    </source>
</reference>
<evidence type="ECO:0000313" key="10">
    <source>
        <dbReference type="EMBL" id="RWR80016.1"/>
    </source>
</evidence>
<dbReference type="GO" id="GO:0005634">
    <property type="term" value="C:nucleus"/>
    <property type="evidence" value="ECO:0007669"/>
    <property type="project" value="UniProtKB-SubCell"/>
</dbReference>
<evidence type="ECO:0000256" key="3">
    <source>
        <dbReference type="ARBA" id="ARBA00006958"/>
    </source>
</evidence>
<evidence type="ECO:0000256" key="1">
    <source>
        <dbReference type="ARBA" id="ARBA00001968"/>
    </source>
</evidence>
<dbReference type="InterPro" id="IPR045249">
    <property type="entry name" value="HARBI1-like"/>
</dbReference>
<organism evidence="10 11">
    <name type="scientific">Cinnamomum micranthum f. kanehirae</name>
    <dbReference type="NCBI Taxonomy" id="337451"/>
    <lineage>
        <taxon>Eukaryota</taxon>
        <taxon>Viridiplantae</taxon>
        <taxon>Streptophyta</taxon>
        <taxon>Embryophyta</taxon>
        <taxon>Tracheophyta</taxon>
        <taxon>Spermatophyta</taxon>
        <taxon>Magnoliopsida</taxon>
        <taxon>Magnoliidae</taxon>
        <taxon>Laurales</taxon>
        <taxon>Lauraceae</taxon>
        <taxon>Cinnamomum</taxon>
    </lineage>
</organism>
<accession>A0A443NNH2</accession>
<dbReference type="GO" id="GO:0004518">
    <property type="term" value="F:nuclease activity"/>
    <property type="evidence" value="ECO:0007669"/>
    <property type="project" value="UniProtKB-KW"/>
</dbReference>
<evidence type="ECO:0000256" key="4">
    <source>
        <dbReference type="ARBA" id="ARBA00022722"/>
    </source>
</evidence>
<gene>
    <name evidence="10" type="ORF">CKAN_00862100</name>
</gene>
<comment type="subcellular location">
    <subcellularLocation>
        <location evidence="2">Nucleus</location>
    </subcellularLocation>
</comment>
<dbReference type="PANTHER" id="PTHR22930">
    <property type="match status" value="1"/>
</dbReference>
<comment type="cofactor">
    <cofactor evidence="1">
        <name>a divalent metal cation</name>
        <dbReference type="ChEBI" id="CHEBI:60240"/>
    </cofactor>
</comment>
<evidence type="ECO:0000256" key="2">
    <source>
        <dbReference type="ARBA" id="ARBA00004123"/>
    </source>
</evidence>
<dbReference type="PANTHER" id="PTHR22930:SF265">
    <property type="entry name" value="MYB_SANT-LIKE DOMAIN, HARBINGER TRANSPOSASE-DERIVED NUCLEASE DOMAIN-CONTAINING PROTEIN"/>
    <property type="match status" value="1"/>
</dbReference>
<dbReference type="AlphaFoldDB" id="A0A443NNH2"/>
<feature type="domain" description="DDE Tnp4" evidence="8">
    <location>
        <begin position="119"/>
        <end position="280"/>
    </location>
</feature>
<keyword evidence="5" id="KW-0479">Metal-binding</keyword>
<dbReference type="GO" id="GO:0046872">
    <property type="term" value="F:metal ion binding"/>
    <property type="evidence" value="ECO:0007669"/>
    <property type="project" value="UniProtKB-KW"/>
</dbReference>
<dbReference type="InterPro" id="IPR027806">
    <property type="entry name" value="HARBI1_dom"/>
</dbReference>
<dbReference type="Pfam" id="PF26138">
    <property type="entry name" value="DUF8040"/>
    <property type="match status" value="1"/>
</dbReference>
<protein>
    <submittedName>
        <fullName evidence="10">Putative myb/SANT-like domain-containing protein</fullName>
    </submittedName>
</protein>
<comment type="caution">
    <text evidence="10">The sequence shown here is derived from an EMBL/GenBank/DDBJ whole genome shotgun (WGS) entry which is preliminary data.</text>
</comment>
<evidence type="ECO:0000313" key="11">
    <source>
        <dbReference type="Proteomes" id="UP000283530"/>
    </source>
</evidence>
<proteinExistence type="inferred from homology"/>
<dbReference type="Pfam" id="PF13359">
    <property type="entry name" value="DDE_Tnp_4"/>
    <property type="match status" value="1"/>
</dbReference>
<comment type="similarity">
    <text evidence="3">Belongs to the HARBI1 family.</text>
</comment>
<name>A0A443NNH2_9MAGN</name>
<evidence type="ECO:0000259" key="8">
    <source>
        <dbReference type="Pfam" id="PF13359"/>
    </source>
</evidence>
<dbReference type="Proteomes" id="UP000283530">
    <property type="component" value="Unassembled WGS sequence"/>
</dbReference>
<evidence type="ECO:0000256" key="7">
    <source>
        <dbReference type="ARBA" id="ARBA00023242"/>
    </source>
</evidence>
<dbReference type="EMBL" id="QPKB01000003">
    <property type="protein sequence ID" value="RWR80016.1"/>
    <property type="molecule type" value="Genomic_DNA"/>
</dbReference>
<keyword evidence="4" id="KW-0540">Nuclease</keyword>
<keyword evidence="7" id="KW-0539">Nucleus</keyword>
<sequence>MVTPLFVISYYVWNNMCFGVYACILEKKMLLKDSKYLPVEEQLAMFMMVIAHAHTNRVIQDRFQHSGEIIHRHFRQVLIAMMMFVKDMIKPPPLDIVPKEILLNPRFEPYFKDCIGALDGTLVHAIIQPEKQIPYRGRKGDCMQQVMAVCSFDMLFTYVVCGWEGTAHDQRILLDTISDEKLKFPHAPPGKYYLVDAGYTNMRGFLSPFRNVRYWLQDFQGVAIPHTREEHFNRLHSSLRNVIERSFGVLKARFPILKRMAHYPFPVQWSIVVAAMAMHNFIRKEDMEDQLFAQFSSSNTQVECGTEEDLGENTYTFDITDRIEMDTKRNSIADAIWQDASS</sequence>
<keyword evidence="11" id="KW-1185">Reference proteome</keyword>
<keyword evidence="6" id="KW-0378">Hydrolase</keyword>
<dbReference type="InterPro" id="IPR058353">
    <property type="entry name" value="DUF8040"/>
</dbReference>
<dbReference type="OrthoDB" id="1681765at2759"/>
<feature type="domain" description="DUF8040" evidence="9">
    <location>
        <begin position="17"/>
        <end position="82"/>
    </location>
</feature>